<proteinExistence type="predicted"/>
<name>A0AAJ4DDE2_9FLAO</name>
<evidence type="ECO:0000313" key="1">
    <source>
        <dbReference type="EMBL" id="QCV57068.1"/>
    </source>
</evidence>
<reference evidence="1 2" key="2">
    <citation type="submission" date="2019-05" db="EMBL/GenBank/DDBJ databases">
        <authorList>
            <person name="Ravantti J.J."/>
        </authorList>
    </citation>
    <scope>NUCLEOTIDE SEQUENCE [LARGE SCALE GENOMIC DNA]</scope>
    <source>
        <strain evidence="1 2">B185</strain>
    </source>
</reference>
<evidence type="ECO:0000313" key="2">
    <source>
        <dbReference type="Proteomes" id="UP000304840"/>
    </source>
</evidence>
<organism evidence="1 2">
    <name type="scientific">Flavobacterium columnare</name>
    <dbReference type="NCBI Taxonomy" id="996"/>
    <lineage>
        <taxon>Bacteria</taxon>
        <taxon>Pseudomonadati</taxon>
        <taxon>Bacteroidota</taxon>
        <taxon>Flavobacteriia</taxon>
        <taxon>Flavobacteriales</taxon>
        <taxon>Flavobacteriaceae</taxon>
        <taxon>Flavobacterium</taxon>
    </lineage>
</organism>
<dbReference type="Gene3D" id="1.10.30.50">
    <property type="match status" value="1"/>
</dbReference>
<evidence type="ECO:0008006" key="3">
    <source>
        <dbReference type="Google" id="ProtNLM"/>
    </source>
</evidence>
<accession>A0AAJ4DDE2</accession>
<sequence length="326" mass="38256">MIAIPLDKVRNIQNIHQLEIETQRKNAFNKLNELKKESHITKDQEYLEFVIDKFENENDNILLWDLKRIKEEIEKSDFKNVPTEIKKDKNGKEYIVKTALKDKILACLDYKGLRSTFYPNYFNAIGIKACVYCNSQLTIVANKRHAKFEVDHFYSKSDYPFLSITLCNLYPACASCNGSKSAKKIHFELYTNDISKTKKSDYKFKLASNSKAKYLVTRDKNTIEVEFEEPNYESNEFEKFNNVFHIEGIYKTQNDLVEELLIKSQIYNDSYIKSLKIGFQKLNLNPEIFKRIIVGNYTQDIDIHKRPMSKITMDIARELGLIDMVE</sequence>
<dbReference type="EMBL" id="CP010992">
    <property type="protein sequence ID" value="QCV57068.1"/>
    <property type="molecule type" value="Genomic_DNA"/>
</dbReference>
<reference evidence="2" key="1">
    <citation type="submission" date="2016-03" db="EMBL/GenBank/DDBJ databases">
        <title>Flavobacterium columnare strain B185, complete genome.</title>
        <authorList>
            <person name="Sundberg L.-R."/>
            <person name="Papponen P."/>
            <person name="Laanto E."/>
        </authorList>
    </citation>
    <scope>NUCLEOTIDE SEQUENCE [LARGE SCALE GENOMIC DNA]</scope>
    <source>
        <strain evidence="2">B185</strain>
    </source>
</reference>
<dbReference type="Proteomes" id="UP000304840">
    <property type="component" value="Chromosome"/>
</dbReference>
<gene>
    <name evidence="1" type="ORF">UN65_14545</name>
</gene>
<dbReference type="RefSeq" id="WP_138424708.1">
    <property type="nucleotide sequence ID" value="NZ_CP010992.1"/>
</dbReference>
<dbReference type="AlphaFoldDB" id="A0AAJ4DDE2"/>
<protein>
    <recommendedName>
        <fullName evidence="3">HNH endonuclease</fullName>
    </recommendedName>
</protein>